<protein>
    <recommendedName>
        <fullName evidence="2">Retrotransposon gag domain-containing protein</fullName>
    </recommendedName>
</protein>
<feature type="domain" description="Retrotransposon gag" evidence="2">
    <location>
        <begin position="122"/>
        <end position="211"/>
    </location>
</feature>
<dbReference type="EMBL" id="BKCJ010242642">
    <property type="protein sequence ID" value="GEZ11773.1"/>
    <property type="molecule type" value="Genomic_DNA"/>
</dbReference>
<feature type="region of interest" description="Disordered" evidence="1">
    <location>
        <begin position="63"/>
        <end position="82"/>
    </location>
</feature>
<organism evidence="3">
    <name type="scientific">Tanacetum cinerariifolium</name>
    <name type="common">Dalmatian daisy</name>
    <name type="synonym">Chrysanthemum cinerariifolium</name>
    <dbReference type="NCBI Taxonomy" id="118510"/>
    <lineage>
        <taxon>Eukaryota</taxon>
        <taxon>Viridiplantae</taxon>
        <taxon>Streptophyta</taxon>
        <taxon>Embryophyta</taxon>
        <taxon>Tracheophyta</taxon>
        <taxon>Spermatophyta</taxon>
        <taxon>Magnoliopsida</taxon>
        <taxon>eudicotyledons</taxon>
        <taxon>Gunneridae</taxon>
        <taxon>Pentapetalae</taxon>
        <taxon>asterids</taxon>
        <taxon>campanulids</taxon>
        <taxon>Asterales</taxon>
        <taxon>Asteraceae</taxon>
        <taxon>Asteroideae</taxon>
        <taxon>Anthemideae</taxon>
        <taxon>Anthemidinae</taxon>
        <taxon>Tanacetum</taxon>
    </lineage>
</organism>
<feature type="compositionally biased region" description="Polar residues" evidence="1">
    <location>
        <begin position="241"/>
        <end position="251"/>
    </location>
</feature>
<comment type="caution">
    <text evidence="3">The sequence shown here is derived from an EMBL/GenBank/DDBJ whole genome shotgun (WGS) entry which is preliminary data.</text>
</comment>
<reference evidence="3" key="1">
    <citation type="journal article" date="2019" name="Sci. Rep.">
        <title>Draft genome of Tanacetum cinerariifolium, the natural source of mosquito coil.</title>
        <authorList>
            <person name="Yamashiro T."/>
            <person name="Shiraishi A."/>
            <person name="Satake H."/>
            <person name="Nakayama K."/>
        </authorList>
    </citation>
    <scope>NUCLEOTIDE SEQUENCE</scope>
</reference>
<dbReference type="Pfam" id="PF03732">
    <property type="entry name" value="Retrotrans_gag"/>
    <property type="match status" value="1"/>
</dbReference>
<sequence>MPPKRDPLDLAEAILSLNETLQQILKNTTATSEKQDIVMSQLTHHFEQNNTLILTLQKPESSSIKDVNKEKPNHTTTTHGLQIRPPKITLPTFDGSNPLYWLFQAEQYFLFYNIAPHQRLPIVAFHLSGNALSWYKYLVNNHLLTTWDTFTRDLETRFSPSSYDNYEAALFKLRQTSTVTEYQTEFECFSNCVVGLSAHALLNCFISGLRQDIQQELSILRPHTITQAIGLAKLIDDKSNDQVSTPSSSTLLEDPSRSSETLPIKRLSPTEMQKRRVEGLCYNCPEKYHPGHKCNPPKFLLLQSKHEHKPATIDPPWGISTVEYYDNGGP</sequence>
<proteinExistence type="predicted"/>
<accession>A0A699I376</accession>
<evidence type="ECO:0000313" key="3">
    <source>
        <dbReference type="EMBL" id="GEZ11773.1"/>
    </source>
</evidence>
<feature type="region of interest" description="Disordered" evidence="1">
    <location>
        <begin position="239"/>
        <end position="269"/>
    </location>
</feature>
<evidence type="ECO:0000256" key="1">
    <source>
        <dbReference type="SAM" id="MobiDB-lite"/>
    </source>
</evidence>
<gene>
    <name evidence="3" type="ORF">Tci_483746</name>
</gene>
<dbReference type="InterPro" id="IPR005162">
    <property type="entry name" value="Retrotrans_gag_dom"/>
</dbReference>
<name>A0A699I376_TANCI</name>
<dbReference type="PANTHER" id="PTHR33223">
    <property type="entry name" value="CCHC-TYPE DOMAIN-CONTAINING PROTEIN"/>
    <property type="match status" value="1"/>
</dbReference>
<dbReference type="PANTHER" id="PTHR33223:SF6">
    <property type="entry name" value="CCHC-TYPE DOMAIN-CONTAINING PROTEIN"/>
    <property type="match status" value="1"/>
</dbReference>
<evidence type="ECO:0000259" key="2">
    <source>
        <dbReference type="Pfam" id="PF03732"/>
    </source>
</evidence>
<dbReference type="AlphaFoldDB" id="A0A699I376"/>